<gene>
    <name evidence="1" type="ORF">M408DRAFT_263430</name>
</gene>
<protein>
    <submittedName>
        <fullName evidence="1">Uncharacterized protein</fullName>
    </submittedName>
</protein>
<reference evidence="1 2" key="1">
    <citation type="submission" date="2014-04" db="EMBL/GenBank/DDBJ databases">
        <authorList>
            <consortium name="DOE Joint Genome Institute"/>
            <person name="Kuo A."/>
            <person name="Zuccaro A."/>
            <person name="Kohler A."/>
            <person name="Nagy L.G."/>
            <person name="Floudas D."/>
            <person name="Copeland A."/>
            <person name="Barry K.W."/>
            <person name="Cichocki N."/>
            <person name="Veneault-Fourrey C."/>
            <person name="LaButti K."/>
            <person name="Lindquist E.A."/>
            <person name="Lipzen A."/>
            <person name="Lundell T."/>
            <person name="Morin E."/>
            <person name="Murat C."/>
            <person name="Sun H."/>
            <person name="Tunlid A."/>
            <person name="Henrissat B."/>
            <person name="Grigoriev I.V."/>
            <person name="Hibbett D.S."/>
            <person name="Martin F."/>
            <person name="Nordberg H.P."/>
            <person name="Cantor M.N."/>
            <person name="Hua S.X."/>
        </authorList>
    </citation>
    <scope>NUCLEOTIDE SEQUENCE [LARGE SCALE GENOMIC DNA]</scope>
    <source>
        <strain evidence="1 2">MAFF 305830</strain>
    </source>
</reference>
<keyword evidence="2" id="KW-1185">Reference proteome</keyword>
<organism evidence="1 2">
    <name type="scientific">Serendipita vermifera MAFF 305830</name>
    <dbReference type="NCBI Taxonomy" id="933852"/>
    <lineage>
        <taxon>Eukaryota</taxon>
        <taxon>Fungi</taxon>
        <taxon>Dikarya</taxon>
        <taxon>Basidiomycota</taxon>
        <taxon>Agaricomycotina</taxon>
        <taxon>Agaricomycetes</taxon>
        <taxon>Sebacinales</taxon>
        <taxon>Serendipitaceae</taxon>
        <taxon>Serendipita</taxon>
    </lineage>
</organism>
<dbReference type="Proteomes" id="UP000054097">
    <property type="component" value="Unassembled WGS sequence"/>
</dbReference>
<dbReference type="EMBL" id="KN824337">
    <property type="protein sequence ID" value="KIM23450.1"/>
    <property type="molecule type" value="Genomic_DNA"/>
</dbReference>
<sequence length="66" mass="7723">MIETQMHRIITLDYSSLVAGTRGSTHNHSSLCFWIRELRRSVGHRSISFFFYPPFLGKSHRNHDSC</sequence>
<accession>A0A0C3AFL4</accession>
<evidence type="ECO:0000313" key="2">
    <source>
        <dbReference type="Proteomes" id="UP000054097"/>
    </source>
</evidence>
<evidence type="ECO:0000313" key="1">
    <source>
        <dbReference type="EMBL" id="KIM23450.1"/>
    </source>
</evidence>
<dbReference type="AlphaFoldDB" id="A0A0C3AFL4"/>
<dbReference type="HOGENOM" id="CLU_2832799_0_0_1"/>
<name>A0A0C3AFL4_SERVB</name>
<proteinExistence type="predicted"/>
<reference evidence="2" key="2">
    <citation type="submission" date="2015-01" db="EMBL/GenBank/DDBJ databases">
        <title>Evolutionary Origins and Diversification of the Mycorrhizal Mutualists.</title>
        <authorList>
            <consortium name="DOE Joint Genome Institute"/>
            <consortium name="Mycorrhizal Genomics Consortium"/>
            <person name="Kohler A."/>
            <person name="Kuo A."/>
            <person name="Nagy L.G."/>
            <person name="Floudas D."/>
            <person name="Copeland A."/>
            <person name="Barry K.W."/>
            <person name="Cichocki N."/>
            <person name="Veneault-Fourrey C."/>
            <person name="LaButti K."/>
            <person name="Lindquist E.A."/>
            <person name="Lipzen A."/>
            <person name="Lundell T."/>
            <person name="Morin E."/>
            <person name="Murat C."/>
            <person name="Riley R."/>
            <person name="Ohm R."/>
            <person name="Sun H."/>
            <person name="Tunlid A."/>
            <person name="Henrissat B."/>
            <person name="Grigoriev I.V."/>
            <person name="Hibbett D.S."/>
            <person name="Martin F."/>
        </authorList>
    </citation>
    <scope>NUCLEOTIDE SEQUENCE [LARGE SCALE GENOMIC DNA]</scope>
    <source>
        <strain evidence="2">MAFF 305830</strain>
    </source>
</reference>